<dbReference type="PROSITE" id="PS51186">
    <property type="entry name" value="GNAT"/>
    <property type="match status" value="1"/>
</dbReference>
<dbReference type="RefSeq" id="WP_254163773.1">
    <property type="nucleotide sequence ID" value="NZ_JAHESF010000012.1"/>
</dbReference>
<evidence type="ECO:0000256" key="2">
    <source>
        <dbReference type="ARBA" id="ARBA00023315"/>
    </source>
</evidence>
<accession>A0AAP2GJD6</accession>
<dbReference type="InterPro" id="IPR016181">
    <property type="entry name" value="Acyl_CoA_acyltransferase"/>
</dbReference>
<name>A0AAP2GJD6_9BACT</name>
<gene>
    <name evidence="4" type="ORF">KK083_13485</name>
</gene>
<dbReference type="EC" id="2.3.1.-" evidence="4"/>
<dbReference type="InterPro" id="IPR000182">
    <property type="entry name" value="GNAT_dom"/>
</dbReference>
<comment type="caution">
    <text evidence="4">The sequence shown here is derived from an EMBL/GenBank/DDBJ whole genome shotgun (WGS) entry which is preliminary data.</text>
</comment>
<dbReference type="Gene3D" id="3.40.630.30">
    <property type="match status" value="1"/>
</dbReference>
<evidence type="ECO:0000313" key="5">
    <source>
        <dbReference type="Proteomes" id="UP001319200"/>
    </source>
</evidence>
<evidence type="ECO:0000259" key="3">
    <source>
        <dbReference type="PROSITE" id="PS51186"/>
    </source>
</evidence>
<dbReference type="SUPFAM" id="SSF55729">
    <property type="entry name" value="Acyl-CoA N-acyltransferases (Nat)"/>
    <property type="match status" value="1"/>
</dbReference>
<dbReference type="PANTHER" id="PTHR43877">
    <property type="entry name" value="AMINOALKYLPHOSPHONATE N-ACETYLTRANSFERASE-RELATED-RELATED"/>
    <property type="match status" value="1"/>
</dbReference>
<dbReference type="InterPro" id="IPR050832">
    <property type="entry name" value="Bact_Acetyltransf"/>
</dbReference>
<organism evidence="4 5">
    <name type="scientific">Chryseosolibacter histidini</name>
    <dbReference type="NCBI Taxonomy" id="2782349"/>
    <lineage>
        <taxon>Bacteria</taxon>
        <taxon>Pseudomonadati</taxon>
        <taxon>Bacteroidota</taxon>
        <taxon>Cytophagia</taxon>
        <taxon>Cytophagales</taxon>
        <taxon>Chryseotaleaceae</taxon>
        <taxon>Chryseosolibacter</taxon>
    </lineage>
</organism>
<keyword evidence="5" id="KW-1185">Reference proteome</keyword>
<keyword evidence="2 4" id="KW-0012">Acyltransferase</keyword>
<evidence type="ECO:0000256" key="1">
    <source>
        <dbReference type="ARBA" id="ARBA00022679"/>
    </source>
</evidence>
<evidence type="ECO:0000313" key="4">
    <source>
        <dbReference type="EMBL" id="MBT1697899.1"/>
    </source>
</evidence>
<dbReference type="PANTHER" id="PTHR43877:SF2">
    <property type="entry name" value="AMINOALKYLPHOSPHONATE N-ACETYLTRANSFERASE-RELATED"/>
    <property type="match status" value="1"/>
</dbReference>
<protein>
    <submittedName>
        <fullName evidence="4">GNAT family N-acetyltransferase</fullName>
        <ecNumber evidence="4">2.3.1.-</ecNumber>
    </submittedName>
</protein>
<dbReference type="EMBL" id="JAHESF010000012">
    <property type="protein sequence ID" value="MBT1697899.1"/>
    <property type="molecule type" value="Genomic_DNA"/>
</dbReference>
<dbReference type="GO" id="GO:0016747">
    <property type="term" value="F:acyltransferase activity, transferring groups other than amino-acyl groups"/>
    <property type="evidence" value="ECO:0007669"/>
    <property type="project" value="InterPro"/>
</dbReference>
<dbReference type="CDD" id="cd04301">
    <property type="entry name" value="NAT_SF"/>
    <property type="match status" value="1"/>
</dbReference>
<keyword evidence="1 4" id="KW-0808">Transferase</keyword>
<dbReference type="Pfam" id="PF00583">
    <property type="entry name" value="Acetyltransf_1"/>
    <property type="match status" value="1"/>
</dbReference>
<dbReference type="AlphaFoldDB" id="A0AAP2GJD6"/>
<proteinExistence type="predicted"/>
<dbReference type="Proteomes" id="UP001319200">
    <property type="component" value="Unassembled WGS sequence"/>
</dbReference>
<feature type="domain" description="N-acetyltransferase" evidence="3">
    <location>
        <begin position="2"/>
        <end position="150"/>
    </location>
</feature>
<sequence length="154" mass="17516">MINLTRTDSDNPDFVALVKLLDADLAKRDGADHSFYAQFNKIDKIRHVVLAYENETPVGCGAIKQFAPDAMEVKRMYILPEHRNKGIATIILSELERWAAELSYARCVLETGKRQPEAIELYKKNGYNVTPNYGQYVGIENSVCFEKRIKMTGQ</sequence>
<reference evidence="4 5" key="1">
    <citation type="submission" date="2021-05" db="EMBL/GenBank/DDBJ databases">
        <title>A Polyphasic approach of four new species of the genus Ohtaekwangia: Ohtaekwangia histidinii sp. nov., Ohtaekwangia cretensis sp. nov., Ohtaekwangia indiensis sp. nov., Ohtaekwangia reichenbachii sp. nov. from diverse environment.</title>
        <authorList>
            <person name="Octaviana S."/>
        </authorList>
    </citation>
    <scope>NUCLEOTIDE SEQUENCE [LARGE SCALE GENOMIC DNA]</scope>
    <source>
        <strain evidence="4 5">PWU4</strain>
    </source>
</reference>